<accession>A0A1V3G757</accession>
<proteinExistence type="predicted"/>
<dbReference type="Proteomes" id="UP000188597">
    <property type="component" value="Unassembled WGS sequence"/>
</dbReference>
<keyword evidence="1" id="KW-1133">Transmembrane helix</keyword>
<protein>
    <submittedName>
        <fullName evidence="2">Uncharacterized protein</fullName>
    </submittedName>
</protein>
<dbReference type="RefSeq" id="WP_077364559.1">
    <property type="nucleotide sequence ID" value="NZ_MQMF01000003.1"/>
</dbReference>
<keyword evidence="1" id="KW-0812">Transmembrane</keyword>
<sequence>MWLLISTITILLIIIYVMPKNVTKSEAFFSVFFSMAFQQLVDCYLDFKYDLYGYFSVGVDSEYILVLLLLFPAFKLVFINFFPFGLSFRSKVKYILFWTVFSTLYEY</sequence>
<name>A0A1V3G757_9BACL</name>
<keyword evidence="1" id="KW-0472">Membrane</keyword>
<organism evidence="2 3">
    <name type="scientific">Fictibacillus arsenicus</name>
    <dbReference type="NCBI Taxonomy" id="255247"/>
    <lineage>
        <taxon>Bacteria</taxon>
        <taxon>Bacillati</taxon>
        <taxon>Bacillota</taxon>
        <taxon>Bacilli</taxon>
        <taxon>Bacillales</taxon>
        <taxon>Fictibacillaceae</taxon>
        <taxon>Fictibacillus</taxon>
    </lineage>
</organism>
<evidence type="ECO:0000313" key="2">
    <source>
        <dbReference type="EMBL" id="OOE10843.1"/>
    </source>
</evidence>
<gene>
    <name evidence="2" type="ORF">UN64_15990</name>
</gene>
<dbReference type="OrthoDB" id="2851062at2"/>
<dbReference type="AlphaFoldDB" id="A0A1V3G757"/>
<comment type="caution">
    <text evidence="2">The sequence shown here is derived from an EMBL/GenBank/DDBJ whole genome shotgun (WGS) entry which is preliminary data.</text>
</comment>
<evidence type="ECO:0000256" key="1">
    <source>
        <dbReference type="SAM" id="Phobius"/>
    </source>
</evidence>
<feature type="transmembrane region" description="Helical" evidence="1">
    <location>
        <begin position="63"/>
        <end position="86"/>
    </location>
</feature>
<dbReference type="EMBL" id="MQMF01000003">
    <property type="protein sequence ID" value="OOE10843.1"/>
    <property type="molecule type" value="Genomic_DNA"/>
</dbReference>
<reference evidence="2 3" key="1">
    <citation type="submission" date="2016-11" db="EMBL/GenBank/DDBJ databases">
        <authorList>
            <person name="Jaros S."/>
            <person name="Januszkiewicz K."/>
            <person name="Wedrychowicz H."/>
        </authorList>
    </citation>
    <scope>NUCLEOTIDE SEQUENCE [LARGE SCALE GENOMIC DNA]</scope>
    <source>
        <strain evidence="2 3">Con a/3</strain>
    </source>
</reference>
<evidence type="ECO:0000313" key="3">
    <source>
        <dbReference type="Proteomes" id="UP000188597"/>
    </source>
</evidence>